<name>A0A6C0J3I4_9ZZZZ</name>
<evidence type="ECO:0000259" key="1">
    <source>
        <dbReference type="PROSITE" id="PS50280"/>
    </source>
</evidence>
<protein>
    <recommendedName>
        <fullName evidence="1">SET domain-containing protein</fullName>
    </recommendedName>
</protein>
<organism evidence="2">
    <name type="scientific">viral metagenome</name>
    <dbReference type="NCBI Taxonomy" id="1070528"/>
    <lineage>
        <taxon>unclassified sequences</taxon>
        <taxon>metagenomes</taxon>
        <taxon>organismal metagenomes</taxon>
    </lineage>
</organism>
<dbReference type="AlphaFoldDB" id="A0A6C0J3I4"/>
<feature type="domain" description="SET" evidence="1">
    <location>
        <begin position="6"/>
        <end position="123"/>
    </location>
</feature>
<proteinExistence type="predicted"/>
<dbReference type="Gene3D" id="2.170.270.10">
    <property type="entry name" value="SET domain"/>
    <property type="match status" value="1"/>
</dbReference>
<reference evidence="2" key="1">
    <citation type="journal article" date="2020" name="Nature">
        <title>Giant virus diversity and host interactions through global metagenomics.</title>
        <authorList>
            <person name="Schulz F."/>
            <person name="Roux S."/>
            <person name="Paez-Espino D."/>
            <person name="Jungbluth S."/>
            <person name="Walsh D.A."/>
            <person name="Denef V.J."/>
            <person name="McMahon K.D."/>
            <person name="Konstantinidis K.T."/>
            <person name="Eloe-Fadrosh E.A."/>
            <person name="Kyrpides N.C."/>
            <person name="Woyke T."/>
        </authorList>
    </citation>
    <scope>NUCLEOTIDE SEQUENCE</scope>
    <source>
        <strain evidence="2">GVMAG-M-3300025699-48</strain>
    </source>
</reference>
<accession>A0A6C0J3I4</accession>
<evidence type="ECO:0000313" key="2">
    <source>
        <dbReference type="EMBL" id="QHT99186.1"/>
    </source>
</evidence>
<dbReference type="EMBL" id="MN740306">
    <property type="protein sequence ID" value="QHT99186.1"/>
    <property type="molecule type" value="Genomic_DNA"/>
</dbReference>
<dbReference type="PROSITE" id="PS50280">
    <property type="entry name" value="SET"/>
    <property type="match status" value="1"/>
</dbReference>
<dbReference type="InterPro" id="IPR001214">
    <property type="entry name" value="SET_dom"/>
</dbReference>
<dbReference type="InterPro" id="IPR046341">
    <property type="entry name" value="SET_dom_sf"/>
</dbReference>
<dbReference type="SUPFAM" id="SSF82199">
    <property type="entry name" value="SET domain"/>
    <property type="match status" value="1"/>
</dbReference>
<dbReference type="Pfam" id="PF00856">
    <property type="entry name" value="SET"/>
    <property type="match status" value="1"/>
</dbReference>
<sequence>MKVDCSKVYVDTSKMSSPDNKFDGAFARVDIKKGELVEIGLMRRLSDNNNKSFDGMKNPFVFTWSNDLPNYTWAFASGCASFYNSGLEEETNTRIVRYFDEDRFEIYAIKDIDAGDELTHTYKSLQWRQSFVPLYNELQCKKI</sequence>